<dbReference type="PANTHER" id="PTHR43280:SF28">
    <property type="entry name" value="HTH-TYPE TRANSCRIPTIONAL ACTIVATOR RHAS"/>
    <property type="match status" value="1"/>
</dbReference>
<dbReference type="PROSITE" id="PS00041">
    <property type="entry name" value="HTH_ARAC_FAMILY_1"/>
    <property type="match status" value="1"/>
</dbReference>
<sequence length="307" mass="35983">MSRLNYTLPDEYHGRELEGYVEKVDYYLNSNIRIWHNVQNEGYALHQHSAIEILVPIENVYTIIVNNNTYHLEPGDILFIPGLTLHEIIKPDWGERFFFMFNMDPLTSFHDYSALEPVLLDPCLLTKRTNTGIYEHIYSRLMEISNLYFSPGVTFREYSIYANLIDILTTIGREHYDTIFAGTDNTAEKSYDYYQKFNSLLAYINDHYGEQLTLEKMADYTGFSKYHFTRLFKQHTNSTFYDYLSRKRIQAAQTLLTTGASITSIAFQTGFNNSTSFTRCFKKYTNYSPSEYRTKFIEDVPGNDPVF</sequence>
<keyword evidence="3" id="KW-0804">Transcription</keyword>
<dbReference type="SUPFAM" id="SSF46689">
    <property type="entry name" value="Homeodomain-like"/>
    <property type="match status" value="2"/>
</dbReference>
<proteinExistence type="predicted"/>
<protein>
    <submittedName>
        <fullName evidence="5">AraC family transcriptional regulator</fullName>
    </submittedName>
</protein>
<reference evidence="5 6" key="1">
    <citation type="submission" date="2015-09" db="EMBL/GenBank/DDBJ databases">
        <authorList>
            <consortium name="Pathogen Informatics"/>
        </authorList>
    </citation>
    <scope>NUCLEOTIDE SEQUENCE [LARGE SCALE GENOMIC DNA]</scope>
    <source>
        <strain evidence="5 6">2789STDY5608850</strain>
    </source>
</reference>
<dbReference type="EMBL" id="CYZE01000025">
    <property type="protein sequence ID" value="CUP32928.1"/>
    <property type="molecule type" value="Genomic_DNA"/>
</dbReference>
<dbReference type="Pfam" id="PF12833">
    <property type="entry name" value="HTH_18"/>
    <property type="match status" value="1"/>
</dbReference>
<dbReference type="Pfam" id="PF02311">
    <property type="entry name" value="AraC_binding"/>
    <property type="match status" value="1"/>
</dbReference>
<dbReference type="InterPro" id="IPR018060">
    <property type="entry name" value="HTH_AraC"/>
</dbReference>
<accession>A0A174MF43</accession>
<dbReference type="GO" id="GO:0043565">
    <property type="term" value="F:sequence-specific DNA binding"/>
    <property type="evidence" value="ECO:0007669"/>
    <property type="project" value="InterPro"/>
</dbReference>
<dbReference type="PRINTS" id="PR00032">
    <property type="entry name" value="HTHARAC"/>
</dbReference>
<dbReference type="AlphaFoldDB" id="A0A174MF43"/>
<organism evidence="5 6">
    <name type="scientific">Hungatella hathewayi</name>
    <dbReference type="NCBI Taxonomy" id="154046"/>
    <lineage>
        <taxon>Bacteria</taxon>
        <taxon>Bacillati</taxon>
        <taxon>Bacillota</taxon>
        <taxon>Clostridia</taxon>
        <taxon>Lachnospirales</taxon>
        <taxon>Lachnospiraceae</taxon>
        <taxon>Hungatella</taxon>
    </lineage>
</organism>
<dbReference type="PANTHER" id="PTHR43280">
    <property type="entry name" value="ARAC-FAMILY TRANSCRIPTIONAL REGULATOR"/>
    <property type="match status" value="1"/>
</dbReference>
<dbReference type="InterPro" id="IPR020449">
    <property type="entry name" value="Tscrpt_reg_AraC-type_HTH"/>
</dbReference>
<dbReference type="SMART" id="SM00342">
    <property type="entry name" value="HTH_ARAC"/>
    <property type="match status" value="1"/>
</dbReference>
<dbReference type="Proteomes" id="UP000095651">
    <property type="component" value="Unassembled WGS sequence"/>
</dbReference>
<dbReference type="SUPFAM" id="SSF51215">
    <property type="entry name" value="Regulatory protein AraC"/>
    <property type="match status" value="1"/>
</dbReference>
<evidence type="ECO:0000256" key="2">
    <source>
        <dbReference type="ARBA" id="ARBA00023125"/>
    </source>
</evidence>
<dbReference type="Gene3D" id="1.10.10.60">
    <property type="entry name" value="Homeodomain-like"/>
    <property type="match status" value="2"/>
</dbReference>
<dbReference type="InterPro" id="IPR037923">
    <property type="entry name" value="HTH-like"/>
</dbReference>
<keyword evidence="1" id="KW-0805">Transcription regulation</keyword>
<evidence type="ECO:0000313" key="5">
    <source>
        <dbReference type="EMBL" id="CUP32928.1"/>
    </source>
</evidence>
<dbReference type="InterPro" id="IPR018062">
    <property type="entry name" value="HTH_AraC-typ_CS"/>
</dbReference>
<evidence type="ECO:0000256" key="3">
    <source>
        <dbReference type="ARBA" id="ARBA00023163"/>
    </source>
</evidence>
<dbReference type="InterPro" id="IPR009057">
    <property type="entry name" value="Homeodomain-like_sf"/>
</dbReference>
<gene>
    <name evidence="5" type="primary">soxS_7</name>
    <name evidence="5" type="ORF">ERS852407_05617</name>
</gene>
<evidence type="ECO:0000313" key="6">
    <source>
        <dbReference type="Proteomes" id="UP000095651"/>
    </source>
</evidence>
<keyword evidence="2" id="KW-0238">DNA-binding</keyword>
<feature type="domain" description="HTH araC/xylS-type" evidence="4">
    <location>
        <begin position="198"/>
        <end position="295"/>
    </location>
</feature>
<dbReference type="RefSeq" id="WP_055660220.1">
    <property type="nucleotide sequence ID" value="NZ_CABIXC010000025.1"/>
</dbReference>
<dbReference type="GO" id="GO:0003700">
    <property type="term" value="F:DNA-binding transcription factor activity"/>
    <property type="evidence" value="ECO:0007669"/>
    <property type="project" value="InterPro"/>
</dbReference>
<dbReference type="Gene3D" id="2.60.120.10">
    <property type="entry name" value="Jelly Rolls"/>
    <property type="match status" value="1"/>
</dbReference>
<evidence type="ECO:0000259" key="4">
    <source>
        <dbReference type="PROSITE" id="PS01124"/>
    </source>
</evidence>
<evidence type="ECO:0000256" key="1">
    <source>
        <dbReference type="ARBA" id="ARBA00023015"/>
    </source>
</evidence>
<dbReference type="InterPro" id="IPR014710">
    <property type="entry name" value="RmlC-like_jellyroll"/>
</dbReference>
<name>A0A174MF43_9FIRM</name>
<dbReference type="InterPro" id="IPR003313">
    <property type="entry name" value="AraC-bd"/>
</dbReference>
<dbReference type="PROSITE" id="PS01124">
    <property type="entry name" value="HTH_ARAC_FAMILY_2"/>
    <property type="match status" value="1"/>
</dbReference>